<accession>A1WKM2</accession>
<keyword evidence="5" id="KW-1185">Reference proteome</keyword>
<dbReference type="AlphaFoldDB" id="A1WKM2"/>
<dbReference type="InterPro" id="IPR001031">
    <property type="entry name" value="Thioesterase"/>
</dbReference>
<evidence type="ECO:0000259" key="3">
    <source>
        <dbReference type="SMART" id="SM00824"/>
    </source>
</evidence>
<comment type="similarity">
    <text evidence="1">Belongs to the thioesterase family.</text>
</comment>
<dbReference type="InterPro" id="IPR012223">
    <property type="entry name" value="TEII"/>
</dbReference>
<evidence type="ECO:0000256" key="2">
    <source>
        <dbReference type="ARBA" id="ARBA00022801"/>
    </source>
</evidence>
<dbReference type="GO" id="GO:0008610">
    <property type="term" value="P:lipid biosynthetic process"/>
    <property type="evidence" value="ECO:0007669"/>
    <property type="project" value="TreeGrafter"/>
</dbReference>
<proteinExistence type="inferred from homology"/>
<name>A1WKM2_VEREI</name>
<dbReference type="SUPFAM" id="SSF53474">
    <property type="entry name" value="alpha/beta-Hydrolases"/>
    <property type="match status" value="1"/>
</dbReference>
<keyword evidence="2" id="KW-0378">Hydrolase</keyword>
<dbReference type="Proteomes" id="UP000000374">
    <property type="component" value="Chromosome"/>
</dbReference>
<dbReference type="Gene3D" id="3.40.50.1820">
    <property type="entry name" value="alpha/beta hydrolase"/>
    <property type="match status" value="1"/>
</dbReference>
<feature type="domain" description="Thioesterase TesA-like" evidence="3">
    <location>
        <begin position="20"/>
        <end position="243"/>
    </location>
</feature>
<organism evidence="4 5">
    <name type="scientific">Verminephrobacter eiseniae (strain EF01-2)</name>
    <dbReference type="NCBI Taxonomy" id="391735"/>
    <lineage>
        <taxon>Bacteria</taxon>
        <taxon>Pseudomonadati</taxon>
        <taxon>Pseudomonadota</taxon>
        <taxon>Betaproteobacteria</taxon>
        <taxon>Burkholderiales</taxon>
        <taxon>Comamonadaceae</taxon>
        <taxon>Verminephrobacter</taxon>
    </lineage>
</organism>
<sequence length="257" mass="27487">MMPGGMLRAIVEAPDAALHVVMCPFAGGSGGAFRGWHGIGDPGLNVSLAIYPGRDHRMREACAADIGTLAAQLVEALAAAGIAPEQALLAGHSMGAQVAFEVCALLERQGESPAGLVLSGCHAPHLRGRRRLSALDDTAFLTQLVDIGGCSPELLSDPALLALFLPMLRADLRATETYHRPCPPDSQRLRTPALLIHGSNDEEADRSEVAEWTHWLRDAQGPVAIAGDHFYATRRPRAFLGHIARRFEFHSTGIDAR</sequence>
<dbReference type="EMBL" id="CP000542">
    <property type="protein sequence ID" value="ABM58179.1"/>
    <property type="molecule type" value="Genomic_DNA"/>
</dbReference>
<dbReference type="PANTHER" id="PTHR11487:SF0">
    <property type="entry name" value="S-ACYL FATTY ACID SYNTHASE THIOESTERASE, MEDIUM CHAIN"/>
    <property type="match status" value="1"/>
</dbReference>
<dbReference type="STRING" id="391735.Veis_2433"/>
<dbReference type="PANTHER" id="PTHR11487">
    <property type="entry name" value="THIOESTERASE"/>
    <property type="match status" value="1"/>
</dbReference>
<dbReference type="HOGENOM" id="CLU_070456_2_1_4"/>
<dbReference type="KEGG" id="vei:Veis_2433"/>
<dbReference type="Pfam" id="PF00975">
    <property type="entry name" value="Thioesterase"/>
    <property type="match status" value="1"/>
</dbReference>
<dbReference type="InterPro" id="IPR029058">
    <property type="entry name" value="AB_hydrolase_fold"/>
</dbReference>
<dbReference type="InterPro" id="IPR020802">
    <property type="entry name" value="TesA-like"/>
</dbReference>
<evidence type="ECO:0000256" key="1">
    <source>
        <dbReference type="ARBA" id="ARBA00007169"/>
    </source>
</evidence>
<gene>
    <name evidence="4" type="ordered locus">Veis_2433</name>
</gene>
<reference evidence="5" key="1">
    <citation type="submission" date="2006-12" db="EMBL/GenBank/DDBJ databases">
        <title>Complete sequence of chromosome 1 of Verminephrobacter eiseniae EF01-2.</title>
        <authorList>
            <person name="Copeland A."/>
            <person name="Lucas S."/>
            <person name="Lapidus A."/>
            <person name="Barry K."/>
            <person name="Detter J.C."/>
            <person name="Glavina del Rio T."/>
            <person name="Dalin E."/>
            <person name="Tice H."/>
            <person name="Pitluck S."/>
            <person name="Chertkov O."/>
            <person name="Brettin T."/>
            <person name="Bruce D."/>
            <person name="Han C."/>
            <person name="Tapia R."/>
            <person name="Gilna P."/>
            <person name="Schmutz J."/>
            <person name="Larimer F."/>
            <person name="Land M."/>
            <person name="Hauser L."/>
            <person name="Kyrpides N."/>
            <person name="Kim E."/>
            <person name="Stahl D."/>
            <person name="Richardson P."/>
        </authorList>
    </citation>
    <scope>NUCLEOTIDE SEQUENCE [LARGE SCALE GENOMIC DNA]</scope>
    <source>
        <strain evidence="5">EF01-2</strain>
    </source>
</reference>
<dbReference type="SMART" id="SM00824">
    <property type="entry name" value="PKS_TE"/>
    <property type="match status" value="1"/>
</dbReference>
<evidence type="ECO:0000313" key="5">
    <source>
        <dbReference type="Proteomes" id="UP000000374"/>
    </source>
</evidence>
<evidence type="ECO:0000313" key="4">
    <source>
        <dbReference type="EMBL" id="ABM58179.1"/>
    </source>
</evidence>
<dbReference type="eggNOG" id="COG3208">
    <property type="taxonomic scope" value="Bacteria"/>
</dbReference>
<dbReference type="GO" id="GO:0016787">
    <property type="term" value="F:hydrolase activity"/>
    <property type="evidence" value="ECO:0007669"/>
    <property type="project" value="UniProtKB-KW"/>
</dbReference>
<protein>
    <submittedName>
        <fullName evidence="4">Thioesterase</fullName>
    </submittedName>
</protein>